<sequence>MPVELALVFAPSPLWRVERTDPALRFSLLNPVDVMNDRAGNRFDIPGAGVLYGATKADGGFAETLAGFRPRASMVGAFNKLTPEPGRVLPGQVPAAWLNTRRLRTFDETGSLPFVDIESPATHAYLTEQAATVLLHQGLENLDVAAVRGPNRLLTRAIASWLYSRTDEHALPLYAGIRYVSRLGDFECWAIFDGTPVEVRSSAPVDPTDPALRKVLELFGMSIA</sequence>
<feature type="domain" description="RES" evidence="1">
    <location>
        <begin position="14"/>
        <end position="205"/>
    </location>
</feature>
<reference evidence="2 3" key="1">
    <citation type="submission" date="2016-10" db="EMBL/GenBank/DDBJ databases">
        <authorList>
            <person name="de Groot N.N."/>
        </authorList>
    </citation>
    <scope>NUCLEOTIDE SEQUENCE [LARGE SCALE GENOMIC DNA]</scope>
    <source>
        <strain evidence="2 3">CGMCC 1.5382</strain>
    </source>
</reference>
<evidence type="ECO:0000313" key="2">
    <source>
        <dbReference type="EMBL" id="SDK35779.1"/>
    </source>
</evidence>
<organism evidence="2 3">
    <name type="scientific">Cryobacterium psychrotolerans</name>
    <dbReference type="NCBI Taxonomy" id="386301"/>
    <lineage>
        <taxon>Bacteria</taxon>
        <taxon>Bacillati</taxon>
        <taxon>Actinomycetota</taxon>
        <taxon>Actinomycetes</taxon>
        <taxon>Micrococcales</taxon>
        <taxon>Microbacteriaceae</taxon>
        <taxon>Cryobacterium</taxon>
    </lineage>
</organism>
<keyword evidence="3" id="KW-1185">Reference proteome</keyword>
<dbReference type="OrthoDB" id="4722229at2"/>
<dbReference type="Pfam" id="PF08808">
    <property type="entry name" value="RES"/>
    <property type="match status" value="1"/>
</dbReference>
<dbReference type="RefSeq" id="WP_092322603.1">
    <property type="nucleotide sequence ID" value="NZ_FNFU01000005.1"/>
</dbReference>
<protein>
    <submittedName>
        <fullName evidence="2">RES domain-containing protein</fullName>
    </submittedName>
</protein>
<dbReference type="Proteomes" id="UP000198701">
    <property type="component" value="Unassembled WGS sequence"/>
</dbReference>
<dbReference type="AlphaFoldDB" id="A0A1G9B8J0"/>
<dbReference type="InterPro" id="IPR014914">
    <property type="entry name" value="RES_dom"/>
</dbReference>
<accession>A0A1G9B8J0</accession>
<dbReference type="EMBL" id="FNFU01000005">
    <property type="protein sequence ID" value="SDK35779.1"/>
    <property type="molecule type" value="Genomic_DNA"/>
</dbReference>
<evidence type="ECO:0000313" key="3">
    <source>
        <dbReference type="Proteomes" id="UP000198701"/>
    </source>
</evidence>
<name>A0A1G9B8J0_9MICO</name>
<proteinExistence type="predicted"/>
<evidence type="ECO:0000259" key="1">
    <source>
        <dbReference type="Pfam" id="PF08808"/>
    </source>
</evidence>
<gene>
    <name evidence="2" type="ORF">SAMN05216282_10596</name>
</gene>